<feature type="transmembrane region" description="Helical" evidence="6">
    <location>
        <begin position="241"/>
        <end position="262"/>
    </location>
</feature>
<dbReference type="Proteomes" id="UP000076532">
    <property type="component" value="Unassembled WGS sequence"/>
</dbReference>
<feature type="transmembrane region" description="Helical" evidence="6">
    <location>
        <begin position="6"/>
        <end position="24"/>
    </location>
</feature>
<evidence type="ECO:0008006" key="9">
    <source>
        <dbReference type="Google" id="ProtNLM"/>
    </source>
</evidence>
<feature type="region of interest" description="Disordered" evidence="5">
    <location>
        <begin position="560"/>
        <end position="585"/>
    </location>
</feature>
<dbReference type="Pfam" id="PF05653">
    <property type="entry name" value="Mg_trans_NIPA"/>
    <property type="match status" value="2"/>
</dbReference>
<feature type="transmembrane region" description="Helical" evidence="6">
    <location>
        <begin position="282"/>
        <end position="301"/>
    </location>
</feature>
<keyword evidence="3 6" id="KW-1133">Transmembrane helix</keyword>
<gene>
    <name evidence="7" type="ORF">FIBSPDRAFT_945366</name>
</gene>
<feature type="transmembrane region" description="Helical" evidence="6">
    <location>
        <begin position="340"/>
        <end position="362"/>
    </location>
</feature>
<evidence type="ECO:0000313" key="7">
    <source>
        <dbReference type="EMBL" id="KZP31353.1"/>
    </source>
</evidence>
<feature type="region of interest" description="Disordered" evidence="5">
    <location>
        <begin position="426"/>
        <end position="492"/>
    </location>
</feature>
<dbReference type="EMBL" id="KV417490">
    <property type="protein sequence ID" value="KZP31353.1"/>
    <property type="molecule type" value="Genomic_DNA"/>
</dbReference>
<evidence type="ECO:0000256" key="2">
    <source>
        <dbReference type="ARBA" id="ARBA00022692"/>
    </source>
</evidence>
<dbReference type="GO" id="GO:0015095">
    <property type="term" value="F:magnesium ion transmembrane transporter activity"/>
    <property type="evidence" value="ECO:0007669"/>
    <property type="project" value="InterPro"/>
</dbReference>
<evidence type="ECO:0000256" key="3">
    <source>
        <dbReference type="ARBA" id="ARBA00022989"/>
    </source>
</evidence>
<accession>A0A166U629</accession>
<dbReference type="InterPro" id="IPR037185">
    <property type="entry name" value="EmrE-like"/>
</dbReference>
<organism evidence="7 8">
    <name type="scientific">Athelia psychrophila</name>
    <dbReference type="NCBI Taxonomy" id="1759441"/>
    <lineage>
        <taxon>Eukaryota</taxon>
        <taxon>Fungi</taxon>
        <taxon>Dikarya</taxon>
        <taxon>Basidiomycota</taxon>
        <taxon>Agaricomycotina</taxon>
        <taxon>Agaricomycetes</taxon>
        <taxon>Agaricomycetidae</taxon>
        <taxon>Atheliales</taxon>
        <taxon>Atheliaceae</taxon>
        <taxon>Athelia</taxon>
    </lineage>
</organism>
<keyword evidence="4 6" id="KW-0472">Membrane</keyword>
<feature type="compositionally biased region" description="Polar residues" evidence="5">
    <location>
        <begin position="432"/>
        <end position="441"/>
    </location>
</feature>
<proteinExistence type="predicted"/>
<dbReference type="PANTHER" id="PTHR12570:SF86">
    <property type="entry name" value="ADR321CP"/>
    <property type="match status" value="1"/>
</dbReference>
<dbReference type="GO" id="GO:0016020">
    <property type="term" value="C:membrane"/>
    <property type="evidence" value="ECO:0007669"/>
    <property type="project" value="UniProtKB-SubCell"/>
</dbReference>
<dbReference type="PANTHER" id="PTHR12570">
    <property type="match status" value="1"/>
</dbReference>
<reference evidence="7 8" key="1">
    <citation type="journal article" date="2016" name="Mol. Biol. Evol.">
        <title>Comparative Genomics of Early-Diverging Mushroom-Forming Fungi Provides Insights into the Origins of Lignocellulose Decay Capabilities.</title>
        <authorList>
            <person name="Nagy L.G."/>
            <person name="Riley R."/>
            <person name="Tritt A."/>
            <person name="Adam C."/>
            <person name="Daum C."/>
            <person name="Floudas D."/>
            <person name="Sun H."/>
            <person name="Yadav J.S."/>
            <person name="Pangilinan J."/>
            <person name="Larsson K.H."/>
            <person name="Matsuura K."/>
            <person name="Barry K."/>
            <person name="Labutti K."/>
            <person name="Kuo R."/>
            <person name="Ohm R.A."/>
            <person name="Bhattacharya S.S."/>
            <person name="Shirouzu T."/>
            <person name="Yoshinaga Y."/>
            <person name="Martin F.M."/>
            <person name="Grigoriev I.V."/>
            <person name="Hibbett D.S."/>
        </authorList>
    </citation>
    <scope>NUCLEOTIDE SEQUENCE [LARGE SCALE GENOMIC DNA]</scope>
    <source>
        <strain evidence="7 8">CBS 109695</strain>
    </source>
</reference>
<comment type="subcellular location">
    <subcellularLocation>
        <location evidence="1">Membrane</location>
        <topology evidence="1">Multi-pass membrane protein</topology>
    </subcellularLocation>
</comment>
<dbReference type="InterPro" id="IPR008521">
    <property type="entry name" value="Mg_trans_NIPA"/>
</dbReference>
<feature type="transmembrane region" description="Helical" evidence="6">
    <location>
        <begin position="75"/>
        <end position="95"/>
    </location>
</feature>
<dbReference type="STRING" id="436010.A0A166U629"/>
<feature type="transmembrane region" description="Helical" evidence="6">
    <location>
        <begin position="142"/>
        <end position="163"/>
    </location>
</feature>
<evidence type="ECO:0000256" key="6">
    <source>
        <dbReference type="SAM" id="Phobius"/>
    </source>
</evidence>
<evidence type="ECO:0000313" key="8">
    <source>
        <dbReference type="Proteomes" id="UP000076532"/>
    </source>
</evidence>
<feature type="transmembrane region" description="Helical" evidence="6">
    <location>
        <begin position="48"/>
        <end position="69"/>
    </location>
</feature>
<name>A0A166U629_9AGAM</name>
<protein>
    <recommendedName>
        <fullName evidence="9">DUF803-domain-containing protein</fullName>
    </recommendedName>
</protein>
<feature type="transmembrane region" description="Helical" evidence="6">
    <location>
        <begin position="102"/>
        <end position="122"/>
    </location>
</feature>
<keyword evidence="8" id="KW-1185">Reference proteome</keyword>
<evidence type="ECO:0000256" key="5">
    <source>
        <dbReference type="SAM" id="MobiDB-lite"/>
    </source>
</evidence>
<sequence>MVSIPLGILIGLLASFVQSLGLTVQRKSHVLNGQLPESQQKVEHRRPLWLIGFAIFISSNIIGSLVQIASLPVVILAPLGAVSLLWNAFFARFILGDVFSPWMILGTLFIAGGAVLIAIFGIVPEPTRSLEDLLELFRRPAFVAYFSLLGATVVVCLIITHIVEFSLARKLATHISQQDAPPSGPQANTAVLTTGVTEEIVANTEHTPLLVLDRKNKTASMNSSATSLQLREPPAIKRTRLLIAISYASFSGIISGMCLLFAKSGVELLLLTIKGHNQFWRWQSWMLLIALVAFALLQLWYLHKALILADPTLVCPSAFCFYNLSSIVNGLVYFDQFALISPLHLCLVILGIFVLLAGVWVVSIQAGGGGGVDDDQWDEEGNEASEEGEACSILSAVSEDNAAQDIEARGRPESLDARPTYGAVGINRKAVSESQADNMPSFQLRRPSEDEATPLSISTTSPPPLGRQTLPPADFSPTSLSTRARRRYRRPSITVVDATSPPLGGASVLGGGLSIGLGPMSPGFSIAPRNRRSRVSGHGFADLVDDAVEVRRRTVSEGNARGLVGSGSESQVPTQQAAAIPAAVTGGKENARRRWNWVRGLVRR</sequence>
<dbReference type="AlphaFoldDB" id="A0A166U629"/>
<evidence type="ECO:0000256" key="4">
    <source>
        <dbReference type="ARBA" id="ARBA00023136"/>
    </source>
</evidence>
<feature type="compositionally biased region" description="Polar residues" evidence="5">
    <location>
        <begin position="567"/>
        <end position="577"/>
    </location>
</feature>
<dbReference type="SUPFAM" id="SSF103481">
    <property type="entry name" value="Multidrug resistance efflux transporter EmrE"/>
    <property type="match status" value="1"/>
</dbReference>
<dbReference type="OrthoDB" id="2504919at2759"/>
<keyword evidence="2 6" id="KW-0812">Transmembrane</keyword>
<feature type="transmembrane region" description="Helical" evidence="6">
    <location>
        <begin position="313"/>
        <end position="334"/>
    </location>
</feature>
<evidence type="ECO:0000256" key="1">
    <source>
        <dbReference type="ARBA" id="ARBA00004141"/>
    </source>
</evidence>